<dbReference type="PROSITE" id="PS50089">
    <property type="entry name" value="ZF_RING_2"/>
    <property type="match status" value="1"/>
</dbReference>
<gene>
    <name evidence="4" type="ORF">SAY86_011940</name>
</gene>
<keyword evidence="1" id="KW-0479">Metal-binding</keyword>
<evidence type="ECO:0000313" key="5">
    <source>
        <dbReference type="Proteomes" id="UP001346149"/>
    </source>
</evidence>
<dbReference type="GO" id="GO:0008270">
    <property type="term" value="F:zinc ion binding"/>
    <property type="evidence" value="ECO:0007669"/>
    <property type="project" value="UniProtKB-KW"/>
</dbReference>
<accession>A0AAN7LVY2</accession>
<dbReference type="InterPro" id="IPR013083">
    <property type="entry name" value="Znf_RING/FYVE/PHD"/>
</dbReference>
<proteinExistence type="predicted"/>
<keyword evidence="5" id="KW-1185">Reference proteome</keyword>
<dbReference type="PANTHER" id="PTHR47035">
    <property type="entry name" value="OS11G0150450 PROTEIN"/>
    <property type="match status" value="1"/>
</dbReference>
<organism evidence="4 5">
    <name type="scientific">Trapa natans</name>
    <name type="common">Water chestnut</name>
    <dbReference type="NCBI Taxonomy" id="22666"/>
    <lineage>
        <taxon>Eukaryota</taxon>
        <taxon>Viridiplantae</taxon>
        <taxon>Streptophyta</taxon>
        <taxon>Embryophyta</taxon>
        <taxon>Tracheophyta</taxon>
        <taxon>Spermatophyta</taxon>
        <taxon>Magnoliopsida</taxon>
        <taxon>eudicotyledons</taxon>
        <taxon>Gunneridae</taxon>
        <taxon>Pentapetalae</taxon>
        <taxon>rosids</taxon>
        <taxon>malvids</taxon>
        <taxon>Myrtales</taxon>
        <taxon>Lythraceae</taxon>
        <taxon>Trapa</taxon>
    </lineage>
</organism>
<dbReference type="CDD" id="cd16461">
    <property type="entry name" value="RING-H2_EL5-like"/>
    <property type="match status" value="1"/>
</dbReference>
<dbReference type="Proteomes" id="UP001346149">
    <property type="component" value="Unassembled WGS sequence"/>
</dbReference>
<keyword evidence="1" id="KW-0862">Zinc</keyword>
<feature type="domain" description="RING-type" evidence="3">
    <location>
        <begin position="160"/>
        <end position="202"/>
    </location>
</feature>
<keyword evidence="1" id="KW-0863">Zinc-finger</keyword>
<dbReference type="SMART" id="SM00184">
    <property type="entry name" value="RING"/>
    <property type="match status" value="1"/>
</dbReference>
<protein>
    <recommendedName>
        <fullName evidence="3">RING-type domain-containing protein</fullName>
    </recommendedName>
</protein>
<dbReference type="Pfam" id="PF13639">
    <property type="entry name" value="zf-RING_2"/>
    <property type="match status" value="1"/>
</dbReference>
<dbReference type="EMBL" id="JAXQNO010000007">
    <property type="protein sequence ID" value="KAK4793946.1"/>
    <property type="molecule type" value="Genomic_DNA"/>
</dbReference>
<evidence type="ECO:0000256" key="2">
    <source>
        <dbReference type="SAM" id="Phobius"/>
    </source>
</evidence>
<comment type="caution">
    <text evidence="4">The sequence shown here is derived from an EMBL/GenBank/DDBJ whole genome shotgun (WGS) entry which is preliminary data.</text>
</comment>
<dbReference type="SUPFAM" id="SSF57850">
    <property type="entry name" value="RING/U-box"/>
    <property type="match status" value="1"/>
</dbReference>
<feature type="transmembrane region" description="Helical" evidence="2">
    <location>
        <begin position="50"/>
        <end position="69"/>
    </location>
</feature>
<sequence>MHMGPLQFQFFWEGYTAYLDSRGTNGVSSYLCSPPLNYKLLQMGWASDPGSVFTLLGFGVSMFFIVYVFTRVVCRRLQAAAPQPAPELDLEPTVDVEQVCRIERKLFCGGISRYPNLSFFDSQPQPQPQPRVVGLDPALVAEIPTAKFSGGAFSMEDSQCTICLGEYEDDEVLRIMPECGHSFHRGCIDVWLRKQTTCPVCRLPLKDSIKREGVEAAAVDSSSPQQRRHHPP</sequence>
<dbReference type="Gene3D" id="3.30.40.10">
    <property type="entry name" value="Zinc/RING finger domain, C3HC4 (zinc finger)"/>
    <property type="match status" value="1"/>
</dbReference>
<evidence type="ECO:0000259" key="3">
    <source>
        <dbReference type="PROSITE" id="PS50089"/>
    </source>
</evidence>
<dbReference type="InterPro" id="IPR001841">
    <property type="entry name" value="Znf_RING"/>
</dbReference>
<keyword evidence="2" id="KW-0472">Membrane</keyword>
<dbReference type="AlphaFoldDB" id="A0AAN7LVY2"/>
<dbReference type="PANTHER" id="PTHR47035:SF4">
    <property type="entry name" value="OS02G0676500 PROTEIN"/>
    <property type="match status" value="1"/>
</dbReference>
<evidence type="ECO:0000313" key="4">
    <source>
        <dbReference type="EMBL" id="KAK4793946.1"/>
    </source>
</evidence>
<keyword evidence="2" id="KW-1133">Transmembrane helix</keyword>
<reference evidence="4 5" key="1">
    <citation type="journal article" date="2023" name="Hortic Res">
        <title>Pangenome of water caltrop reveals structural variations and asymmetric subgenome divergence after allopolyploidization.</title>
        <authorList>
            <person name="Zhang X."/>
            <person name="Chen Y."/>
            <person name="Wang L."/>
            <person name="Yuan Y."/>
            <person name="Fang M."/>
            <person name="Shi L."/>
            <person name="Lu R."/>
            <person name="Comes H.P."/>
            <person name="Ma Y."/>
            <person name="Chen Y."/>
            <person name="Huang G."/>
            <person name="Zhou Y."/>
            <person name="Zheng Z."/>
            <person name="Qiu Y."/>
        </authorList>
    </citation>
    <scope>NUCLEOTIDE SEQUENCE [LARGE SCALE GENOMIC DNA]</scope>
    <source>
        <strain evidence="4">F231</strain>
    </source>
</reference>
<name>A0AAN7LVY2_TRANT</name>
<dbReference type="InterPro" id="IPR053070">
    <property type="entry name" value="RING-type_E3_ubiquitin-ligase"/>
</dbReference>
<keyword evidence="2" id="KW-0812">Transmembrane</keyword>
<evidence type="ECO:0000256" key="1">
    <source>
        <dbReference type="PROSITE-ProRule" id="PRU00175"/>
    </source>
</evidence>